<dbReference type="SMART" id="SM00986">
    <property type="entry name" value="UDG"/>
    <property type="match status" value="1"/>
</dbReference>
<dbReference type="EMBL" id="JACRSN010000002">
    <property type="protein sequence ID" value="MBC8532767.1"/>
    <property type="molecule type" value="Genomic_DNA"/>
</dbReference>
<sequence length="167" mass="18789">MEYTRVIHPLAPIFDRNSRVLLLGSMPSPKSRELGFYYAHPQNRFWRVLSGVFQEEIRADTASRTAFLLRHGIALWDVLHDCEIAGAGDQSIRIPQANDLLPILQQTEIRSVFTTGSKAGQLYERLCFPQTGIHARVLPSTSPANCRYSLEALISAYRALLEDGETC</sequence>
<evidence type="ECO:0000259" key="1">
    <source>
        <dbReference type="SMART" id="SM00986"/>
    </source>
</evidence>
<protein>
    <submittedName>
        <fullName evidence="2">DNA-deoxyinosine glycosylase</fullName>
        <ecNumber evidence="2">3.2.2.15</ecNumber>
    </submittedName>
</protein>
<keyword evidence="2" id="KW-0326">Glycosidase</keyword>
<organism evidence="2 3">
    <name type="scientific">Yeguia hominis</name>
    <dbReference type="NCBI Taxonomy" id="2763662"/>
    <lineage>
        <taxon>Bacteria</taxon>
        <taxon>Bacillati</taxon>
        <taxon>Bacillota</taxon>
        <taxon>Clostridia</taxon>
        <taxon>Eubacteriales</taxon>
        <taxon>Yeguiaceae</taxon>
        <taxon>Yeguia</taxon>
    </lineage>
</organism>
<reference evidence="2" key="1">
    <citation type="submission" date="2020-08" db="EMBL/GenBank/DDBJ databases">
        <title>Genome public.</title>
        <authorList>
            <person name="Liu C."/>
            <person name="Sun Q."/>
        </authorList>
    </citation>
    <scope>NUCLEOTIDE SEQUENCE</scope>
    <source>
        <strain evidence="2">NSJ-40</strain>
    </source>
</reference>
<dbReference type="Proteomes" id="UP000651482">
    <property type="component" value="Unassembled WGS sequence"/>
</dbReference>
<dbReference type="InterPro" id="IPR036895">
    <property type="entry name" value="Uracil-DNA_glycosylase-like_sf"/>
</dbReference>
<keyword evidence="2" id="KW-0378">Hydrolase</keyword>
<dbReference type="CDD" id="cd10032">
    <property type="entry name" value="UDG-F6_HDG"/>
    <property type="match status" value="1"/>
</dbReference>
<dbReference type="Gene3D" id="3.40.470.10">
    <property type="entry name" value="Uracil-DNA glycosylase-like domain"/>
    <property type="match status" value="1"/>
</dbReference>
<dbReference type="AlphaFoldDB" id="A0A926D7I1"/>
<feature type="domain" description="Uracil-DNA glycosylase-like" evidence="1">
    <location>
        <begin position="11"/>
        <end position="161"/>
    </location>
</feature>
<dbReference type="GO" id="GO:0033958">
    <property type="term" value="F:DNA-deoxyinosine glycosylase activity"/>
    <property type="evidence" value="ECO:0007669"/>
    <property type="project" value="UniProtKB-EC"/>
</dbReference>
<accession>A0A926D7I1</accession>
<dbReference type="RefSeq" id="WP_249317991.1">
    <property type="nucleotide sequence ID" value="NZ_JACRSN010000002.1"/>
</dbReference>
<comment type="caution">
    <text evidence="2">The sequence shown here is derived from an EMBL/GenBank/DDBJ whole genome shotgun (WGS) entry which is preliminary data.</text>
</comment>
<dbReference type="EC" id="3.2.2.15" evidence="2"/>
<evidence type="ECO:0000313" key="3">
    <source>
        <dbReference type="Proteomes" id="UP000651482"/>
    </source>
</evidence>
<dbReference type="SUPFAM" id="SSF52141">
    <property type="entry name" value="Uracil-DNA glycosylase-like"/>
    <property type="match status" value="1"/>
</dbReference>
<gene>
    <name evidence="2" type="ORF">IAG03_01855</name>
</gene>
<evidence type="ECO:0000313" key="2">
    <source>
        <dbReference type="EMBL" id="MBC8532767.1"/>
    </source>
</evidence>
<dbReference type="SMART" id="SM00987">
    <property type="entry name" value="UreE_C"/>
    <property type="match status" value="1"/>
</dbReference>
<dbReference type="InterPro" id="IPR026353">
    <property type="entry name" value="Hypoxan-DNA_Glyclase"/>
</dbReference>
<proteinExistence type="predicted"/>
<dbReference type="Pfam" id="PF03167">
    <property type="entry name" value="UDG"/>
    <property type="match status" value="1"/>
</dbReference>
<keyword evidence="3" id="KW-1185">Reference proteome</keyword>
<dbReference type="InterPro" id="IPR005122">
    <property type="entry name" value="Uracil-DNA_glycosylase-like"/>
</dbReference>
<name>A0A926D7I1_9FIRM</name>
<dbReference type="NCBIfam" id="TIGR04274">
    <property type="entry name" value="hypoxanDNAglyco"/>
    <property type="match status" value="1"/>
</dbReference>